<feature type="chain" id="PRO_5042207902" evidence="2">
    <location>
        <begin position="23"/>
        <end position="112"/>
    </location>
</feature>
<sequence>DATDSLSGLWLLSLSAPQLVCDGETPAQSPEHEHKRAGDSSLVPGGGIQRSVHGKSTSARQWLKPGRAPRTRNPPLHPRDPPLLCGSLLAAVRLKHPIAPVLWSLKARHTVR</sequence>
<proteinExistence type="predicted"/>
<evidence type="ECO:0000313" key="3">
    <source>
        <dbReference type="EMBL" id="KAJ4920642.1"/>
    </source>
</evidence>
<evidence type="ECO:0000256" key="2">
    <source>
        <dbReference type="SAM" id="SignalP"/>
    </source>
</evidence>
<evidence type="ECO:0000313" key="4">
    <source>
        <dbReference type="Proteomes" id="UP001219934"/>
    </source>
</evidence>
<feature type="region of interest" description="Disordered" evidence="1">
    <location>
        <begin position="21"/>
        <end position="79"/>
    </location>
</feature>
<name>A0AAD6A9D8_9TELE</name>
<gene>
    <name evidence="3" type="ORF">JOQ06_021764</name>
</gene>
<protein>
    <submittedName>
        <fullName evidence="3">Uncharacterized protein</fullName>
    </submittedName>
</protein>
<keyword evidence="2" id="KW-0732">Signal</keyword>
<dbReference type="EMBL" id="JAPTMU010000180">
    <property type="protein sequence ID" value="KAJ4920642.1"/>
    <property type="molecule type" value="Genomic_DNA"/>
</dbReference>
<accession>A0AAD6A9D8</accession>
<keyword evidence="4" id="KW-1185">Reference proteome</keyword>
<dbReference type="AlphaFoldDB" id="A0AAD6A9D8"/>
<feature type="signal peptide" evidence="2">
    <location>
        <begin position="1"/>
        <end position="22"/>
    </location>
</feature>
<comment type="caution">
    <text evidence="3">The sequence shown here is derived from an EMBL/GenBank/DDBJ whole genome shotgun (WGS) entry which is preliminary data.</text>
</comment>
<dbReference type="Proteomes" id="UP001219934">
    <property type="component" value="Unassembled WGS sequence"/>
</dbReference>
<organism evidence="3 4">
    <name type="scientific">Pogonophryne albipinna</name>
    <dbReference type="NCBI Taxonomy" id="1090488"/>
    <lineage>
        <taxon>Eukaryota</taxon>
        <taxon>Metazoa</taxon>
        <taxon>Chordata</taxon>
        <taxon>Craniata</taxon>
        <taxon>Vertebrata</taxon>
        <taxon>Euteleostomi</taxon>
        <taxon>Actinopterygii</taxon>
        <taxon>Neopterygii</taxon>
        <taxon>Teleostei</taxon>
        <taxon>Neoteleostei</taxon>
        <taxon>Acanthomorphata</taxon>
        <taxon>Eupercaria</taxon>
        <taxon>Perciformes</taxon>
        <taxon>Notothenioidei</taxon>
        <taxon>Pogonophryne</taxon>
    </lineage>
</organism>
<feature type="non-terminal residue" evidence="3">
    <location>
        <position position="112"/>
    </location>
</feature>
<reference evidence="3" key="1">
    <citation type="submission" date="2022-11" db="EMBL/GenBank/DDBJ databases">
        <title>Chromosome-level genome of Pogonophryne albipinna.</title>
        <authorList>
            <person name="Jo E."/>
        </authorList>
    </citation>
    <scope>NUCLEOTIDE SEQUENCE</scope>
    <source>
        <strain evidence="3">SGF0006</strain>
        <tissue evidence="3">Muscle</tissue>
    </source>
</reference>
<evidence type="ECO:0000256" key="1">
    <source>
        <dbReference type="SAM" id="MobiDB-lite"/>
    </source>
</evidence>